<dbReference type="EMBL" id="AP012492">
    <property type="protein sequence ID" value="BAM32621.1"/>
    <property type="molecule type" value="Genomic_DNA"/>
</dbReference>
<dbReference type="AlphaFoldDB" id="A0AAI8QGG1"/>
<organism evidence="1 4">
    <name type="scientific">Helicobacter cinaedi CCUG 18818 = ATCC BAA-847</name>
    <dbReference type="NCBI Taxonomy" id="537971"/>
    <lineage>
        <taxon>Bacteria</taxon>
        <taxon>Pseudomonadati</taxon>
        <taxon>Campylobacterota</taxon>
        <taxon>Epsilonproteobacteria</taxon>
        <taxon>Campylobacterales</taxon>
        <taxon>Helicobacteraceae</taxon>
        <taxon>Helicobacter</taxon>
    </lineage>
</organism>
<dbReference type="EMBL" id="DS990394">
    <property type="protein sequence ID" value="EFR47542.1"/>
    <property type="molecule type" value="Genomic_DNA"/>
</dbReference>
<gene>
    <name evidence="1" type="ORF">HCBAA847_1391</name>
    <name evidence="2" type="ORF">HCCG_02090</name>
</gene>
<evidence type="ECO:0000313" key="4">
    <source>
        <dbReference type="Proteomes" id="UP000006036"/>
    </source>
</evidence>
<evidence type="ECO:0000313" key="1">
    <source>
        <dbReference type="EMBL" id="BAM32621.1"/>
    </source>
</evidence>
<protein>
    <submittedName>
        <fullName evidence="1">Uncharacterized protein</fullName>
    </submittedName>
</protein>
<reference evidence="2" key="1">
    <citation type="submission" date="2008-08" db="EMBL/GenBank/DDBJ databases">
        <title>Annotation of Helicobacter cinaedi strain CCUG 18818.</title>
        <authorList>
            <consortium name="The Broad Institute Genome Sequencing Platform"/>
            <person name="Fox J.G."/>
            <person name="Shen Z."/>
            <person name="Charoenlap N."/>
            <person name="Schauer D.B."/>
            <person name="Ward D."/>
            <person name="Mehta T."/>
            <person name="Young S."/>
            <person name="Jaffe D."/>
            <person name="Gnerre S."/>
            <person name="Berlin A."/>
            <person name="Heiman D."/>
            <person name="Hepburn T."/>
            <person name="Shea T."/>
            <person name="Sykes S."/>
            <person name="Alvarado L."/>
            <person name="Kodira C."/>
            <person name="Borodovsky M."/>
            <person name="Lander E."/>
            <person name="Galagan J."/>
            <person name="Nusbaum C."/>
            <person name="Birren B."/>
        </authorList>
    </citation>
    <scope>NUCLEOTIDE SEQUENCE</scope>
    <source>
        <strain evidence="2">CCUG 18818</strain>
    </source>
</reference>
<reference evidence="3" key="4">
    <citation type="journal article" date="2014" name="Genome Announc.">
        <title>Draft genome sequences of six enterohepatic helicobacter species isolated from humans and one from rhesus macaques.</title>
        <authorList>
            <person name="Shen Z."/>
            <person name="Sheh A."/>
            <person name="Young S.K."/>
            <person name="Abouelliel A."/>
            <person name="Ward D.V."/>
            <person name="Earl A.M."/>
            <person name="Fox J.G."/>
        </authorList>
    </citation>
    <scope>NUCLEOTIDE SEQUENCE [LARGE SCALE GENOMIC DNA]</scope>
    <source>
        <strain evidence="3">CCUG 18818</strain>
    </source>
</reference>
<dbReference type="KEGG" id="hcb:HCBAA847_1391"/>
<accession>A0AAI8QGG1</accession>
<evidence type="ECO:0000313" key="2">
    <source>
        <dbReference type="EMBL" id="EFR47542.1"/>
    </source>
</evidence>
<reference evidence="1 4" key="2">
    <citation type="journal article" date="2012" name="J. Bacteriol.">
        <title>Complete Genome Sequence of Helicobacter cinaedi Type Strain ATCC BAA-847.</title>
        <authorList>
            <person name="Miyoshi-Akiyama T."/>
            <person name="Takeshita N."/>
            <person name="Ohmagari N."/>
            <person name="Kirikae T."/>
        </authorList>
    </citation>
    <scope>NUCLEOTIDE SEQUENCE [LARGE SCALE GENOMIC DNA]</scope>
    <source>
        <strain evidence="1 4">ATCC BAA-847</strain>
    </source>
</reference>
<reference evidence="1" key="3">
    <citation type="submission" date="2012-07" db="EMBL/GenBank/DDBJ databases">
        <authorList>
            <person name="Akiyama T."/>
            <person name="Takeshita N."/>
            <person name="Ohmagari N."/>
            <person name="Kirikae T."/>
        </authorList>
    </citation>
    <scope>NUCLEOTIDE SEQUENCE</scope>
    <source>
        <strain evidence="1">ATCC BAA-847</strain>
    </source>
</reference>
<dbReference type="Proteomes" id="UP000006036">
    <property type="component" value="Chromosome 1"/>
</dbReference>
<name>A0AAI8QGG1_9HELI</name>
<dbReference type="Proteomes" id="UP000005755">
    <property type="component" value="Unassembled WGS sequence"/>
</dbReference>
<proteinExistence type="predicted"/>
<sequence length="99" mass="11158">MFGFLVRPTRHFSFELGAGVGTQSAKFSHNGKKTEPDPVDLAYVESLLTPEFFAKVKDAMMTGDLSNVWDLFDWSKLNYDYQGKPYASEGFIQPLNSLL</sequence>
<keyword evidence="3" id="KW-1185">Reference proteome</keyword>
<dbReference type="RefSeq" id="WP_002957430.1">
    <property type="nucleotide sequence ID" value="NC_020555.1"/>
</dbReference>
<evidence type="ECO:0000313" key="3">
    <source>
        <dbReference type="Proteomes" id="UP000005755"/>
    </source>
</evidence>